<proteinExistence type="predicted"/>
<sequence length="239" mass="26183">MKKMMIIILSVMVLILAGCSSKNAENVATQKESVTEIPASTEEPTEKPTVEEKKETEQLTETEPPKQEEKTTVADNSNTESTKIKTDSTQSDNKSNEAEQPKDEPKEEPKVEQQAPVQPAKADYSPANVVSLATAKTKAAGKILLTDNLDSLLANGSISQEEYNSYYPYDGAGYYSVYVQTDLNTASTTSGRLLGSEDGIAQYIAEMLACESGPYFLIEYVGVYTNGSGDFYEFRCYRA</sequence>
<evidence type="ECO:0000256" key="1">
    <source>
        <dbReference type="SAM" id="MobiDB-lite"/>
    </source>
</evidence>
<feature type="chain" id="PRO_5008921771" evidence="2">
    <location>
        <begin position="25"/>
        <end position="239"/>
    </location>
</feature>
<name>A0A1D3TSG5_9FIRM</name>
<keyword evidence="2" id="KW-0732">Signal</keyword>
<feature type="compositionally biased region" description="Polar residues" evidence="1">
    <location>
        <begin position="74"/>
        <end position="93"/>
    </location>
</feature>
<gene>
    <name evidence="3" type="ORF">SAMN05421730_100656</name>
</gene>
<feature type="compositionally biased region" description="Basic and acidic residues" evidence="1">
    <location>
        <begin position="44"/>
        <end position="72"/>
    </location>
</feature>
<organism evidence="3 4">
    <name type="scientific">Anaerobium acetethylicum</name>
    <dbReference type="NCBI Taxonomy" id="1619234"/>
    <lineage>
        <taxon>Bacteria</taxon>
        <taxon>Bacillati</taxon>
        <taxon>Bacillota</taxon>
        <taxon>Clostridia</taxon>
        <taxon>Lachnospirales</taxon>
        <taxon>Lachnospiraceae</taxon>
        <taxon>Anaerobium</taxon>
    </lineage>
</organism>
<dbReference type="PROSITE" id="PS51257">
    <property type="entry name" value="PROKAR_LIPOPROTEIN"/>
    <property type="match status" value="1"/>
</dbReference>
<dbReference type="OrthoDB" id="1770142at2"/>
<evidence type="ECO:0000313" key="4">
    <source>
        <dbReference type="Proteomes" id="UP000199315"/>
    </source>
</evidence>
<dbReference type="Proteomes" id="UP000199315">
    <property type="component" value="Unassembled WGS sequence"/>
</dbReference>
<protein>
    <submittedName>
        <fullName evidence="3">Uncharacterized protein</fullName>
    </submittedName>
</protein>
<dbReference type="EMBL" id="FMKA01000006">
    <property type="protein sequence ID" value="SCP96763.1"/>
    <property type="molecule type" value="Genomic_DNA"/>
</dbReference>
<evidence type="ECO:0000313" key="3">
    <source>
        <dbReference type="EMBL" id="SCP96763.1"/>
    </source>
</evidence>
<evidence type="ECO:0000256" key="2">
    <source>
        <dbReference type="SAM" id="SignalP"/>
    </source>
</evidence>
<dbReference type="AlphaFoldDB" id="A0A1D3TSG5"/>
<feature type="signal peptide" evidence="2">
    <location>
        <begin position="1"/>
        <end position="24"/>
    </location>
</feature>
<feature type="region of interest" description="Disordered" evidence="1">
    <location>
        <begin position="24"/>
        <end position="123"/>
    </location>
</feature>
<feature type="compositionally biased region" description="Basic and acidic residues" evidence="1">
    <location>
        <begin position="94"/>
        <end position="111"/>
    </location>
</feature>
<reference evidence="3 4" key="1">
    <citation type="submission" date="2016-09" db="EMBL/GenBank/DDBJ databases">
        <authorList>
            <person name="Capua I."/>
            <person name="De Benedictis P."/>
            <person name="Joannis T."/>
            <person name="Lombin L.H."/>
            <person name="Cattoli G."/>
        </authorList>
    </citation>
    <scope>NUCLEOTIDE SEQUENCE [LARGE SCALE GENOMIC DNA]</scope>
    <source>
        <strain evidence="3 4">GluBS11</strain>
    </source>
</reference>
<accession>A0A1D3TSG5</accession>
<keyword evidence="4" id="KW-1185">Reference proteome</keyword>
<dbReference type="STRING" id="1619234.SAMN05421730_100656"/>
<dbReference type="RefSeq" id="WP_091232382.1">
    <property type="nucleotide sequence ID" value="NZ_FMKA01000006.1"/>
</dbReference>